<keyword evidence="1" id="KW-1133">Transmembrane helix</keyword>
<reference evidence="2 3" key="1">
    <citation type="journal article" date="2013" name="J. Microbiol.">
        <title>Mucilaginibacter ginsenosidivorax sp. nov., with ginsenoside converting activity isolated from sediment.</title>
        <authorList>
            <person name="Kim J.K."/>
            <person name="Choi T.E."/>
            <person name="Liu Q.M."/>
            <person name="Park H.Y."/>
            <person name="Yi T.H."/>
            <person name="Yoon M.H."/>
            <person name="Kim S.C."/>
            <person name="Im W.T."/>
        </authorList>
    </citation>
    <scope>NUCLEOTIDE SEQUENCE [LARGE SCALE GENOMIC DNA]</scope>
    <source>
        <strain evidence="2 3">KHI28</strain>
    </source>
</reference>
<dbReference type="Proteomes" id="UP000321362">
    <property type="component" value="Chromosome"/>
</dbReference>
<sequence length="67" mass="7642">MSANEVINWYLFVINSVFIDTNSTFINTKIKWRFFAKKSTKAGKKIKHVAFKTAHLAAALLPGRDKN</sequence>
<protein>
    <submittedName>
        <fullName evidence="2">Uncharacterized protein</fullName>
    </submittedName>
</protein>
<dbReference type="AlphaFoldDB" id="A0A5B8W7I0"/>
<feature type="transmembrane region" description="Helical" evidence="1">
    <location>
        <begin position="6"/>
        <end position="28"/>
    </location>
</feature>
<name>A0A5B8W7I0_9SPHI</name>
<evidence type="ECO:0000313" key="2">
    <source>
        <dbReference type="EMBL" id="QEC79671.1"/>
    </source>
</evidence>
<keyword evidence="1" id="KW-0472">Membrane</keyword>
<keyword evidence="1" id="KW-0812">Transmembrane</keyword>
<accession>A0A5B8W7I0</accession>
<dbReference type="EMBL" id="CP042437">
    <property type="protein sequence ID" value="QEC79671.1"/>
    <property type="molecule type" value="Genomic_DNA"/>
</dbReference>
<organism evidence="2 3">
    <name type="scientific">Mucilaginibacter ginsenosidivorax</name>
    <dbReference type="NCBI Taxonomy" id="862126"/>
    <lineage>
        <taxon>Bacteria</taxon>
        <taxon>Pseudomonadati</taxon>
        <taxon>Bacteroidota</taxon>
        <taxon>Sphingobacteriia</taxon>
        <taxon>Sphingobacteriales</taxon>
        <taxon>Sphingobacteriaceae</taxon>
        <taxon>Mucilaginibacter</taxon>
    </lineage>
</organism>
<evidence type="ECO:0000256" key="1">
    <source>
        <dbReference type="SAM" id="Phobius"/>
    </source>
</evidence>
<dbReference type="KEGG" id="mgk:FSB76_28330"/>
<proteinExistence type="predicted"/>
<gene>
    <name evidence="2" type="ORF">FSB76_28330</name>
</gene>
<evidence type="ECO:0000313" key="3">
    <source>
        <dbReference type="Proteomes" id="UP000321362"/>
    </source>
</evidence>
<keyword evidence="3" id="KW-1185">Reference proteome</keyword>